<keyword evidence="4 8" id="KW-0812">Transmembrane</keyword>
<dbReference type="EMBL" id="CP007793">
    <property type="protein sequence ID" value="AIB10636.1"/>
    <property type="molecule type" value="Genomic_DNA"/>
</dbReference>
<dbReference type="GO" id="GO:0016788">
    <property type="term" value="F:hydrolase activity, acting on ester bonds"/>
    <property type="evidence" value="ECO:0007669"/>
    <property type="project" value="UniProtKB-ARBA"/>
</dbReference>
<evidence type="ECO:0000256" key="7">
    <source>
        <dbReference type="ARBA" id="ARBA00023315"/>
    </source>
</evidence>
<feature type="transmembrane region" description="Helical" evidence="8">
    <location>
        <begin position="217"/>
        <end position="237"/>
    </location>
</feature>
<evidence type="ECO:0000313" key="12">
    <source>
        <dbReference type="EMBL" id="KAA1057893.1"/>
    </source>
</evidence>
<dbReference type="Proteomes" id="UP000325333">
    <property type="component" value="Unassembled WGS sequence"/>
</dbReference>
<keyword evidence="5 8" id="KW-1133">Transmembrane helix</keyword>
<feature type="transmembrane region" description="Helical" evidence="8">
    <location>
        <begin position="135"/>
        <end position="155"/>
    </location>
</feature>
<feature type="transmembrane region" description="Helical" evidence="8">
    <location>
        <begin position="273"/>
        <end position="292"/>
    </location>
</feature>
<evidence type="ECO:0000256" key="3">
    <source>
        <dbReference type="ARBA" id="ARBA00022679"/>
    </source>
</evidence>
<evidence type="ECO:0000313" key="16">
    <source>
        <dbReference type="Proteomes" id="UP001628281"/>
    </source>
</evidence>
<reference evidence="11 14" key="1">
    <citation type="journal article" date="2014" name="Genome Announc.">
        <title>Complete Genome Sequence of the Model Rhizosphere Strain Azospirillum brasilense Az39, Successfully Applied in Agriculture.</title>
        <authorList>
            <person name="Rivera D."/>
            <person name="Revale S."/>
            <person name="Molina R."/>
            <person name="Gualpa J."/>
            <person name="Puente M."/>
            <person name="Maroniche G."/>
            <person name="Paris G."/>
            <person name="Baker D."/>
            <person name="Clavijo B."/>
            <person name="McLay K."/>
            <person name="Spaepen S."/>
            <person name="Perticari A."/>
            <person name="Vazquez M."/>
            <person name="Wisniewski-Dye F."/>
            <person name="Watkins C."/>
            <person name="Martinez-Abarca F."/>
            <person name="Vanderleyden J."/>
            <person name="Cassan F."/>
        </authorList>
    </citation>
    <scope>NUCLEOTIDE SEQUENCE [LARGE SCALE GENOMIC DNA]</scope>
    <source>
        <strain evidence="11 14">Az39</strain>
    </source>
</reference>
<dbReference type="PANTHER" id="PTHR23028:SF53">
    <property type="entry name" value="ACYL_TRANSF_3 DOMAIN-CONTAINING PROTEIN"/>
    <property type="match status" value="1"/>
</dbReference>
<organism evidence="11 14">
    <name type="scientific">Azospirillum argentinense</name>
    <dbReference type="NCBI Taxonomy" id="2970906"/>
    <lineage>
        <taxon>Bacteria</taxon>
        <taxon>Pseudomonadati</taxon>
        <taxon>Pseudomonadota</taxon>
        <taxon>Alphaproteobacteria</taxon>
        <taxon>Rhodospirillales</taxon>
        <taxon>Azospirillaceae</taxon>
        <taxon>Azospirillum</taxon>
    </lineage>
</organism>
<dbReference type="KEGG" id="abq:ABAZ39_01100"/>
<dbReference type="Gene3D" id="3.40.50.1110">
    <property type="entry name" value="SGNH hydrolase"/>
    <property type="match status" value="1"/>
</dbReference>
<dbReference type="InterPro" id="IPR036514">
    <property type="entry name" value="SGNH_hydro_sf"/>
</dbReference>
<sequence>MTYRPDIDGLRAVSILSVLLFHAKFSLFSGGYIGVDVFFVISGYLIGSIVLNDAQRGRFSLADFYVRRIRRILPALFAALAVTTVLALFLLSPQELKSFAQNLAATTLFSSNIVYYLKSGYFENAAEMNPLLHTWSLGVEQQFYIVFPLAVLALIPYRRSVWVAVLLAAAAASFALGVSLVRDHPVAAFYLLPPRLWELVLGALLAFGAVPDSRSRAVRELACAVGAALILVSVFALSEATAFPGYAALLPCLGAALVIHAGRSGPTAVGRALTLRPMVFIGLISYSMYIWHWPLMVFARFYKGRDLSTKETLILLAAIAAVSVLSWRLIEVPFRKPRAASGAQSGVESDRQPAKVFARTGWAMAGLAGVGLIGHLSNGLPQRFADYAPQDISGRELYKEHTCFLETDQPPEAWPGLENCRIGSPKADAPTALLWGDSFAAHYVPGLQAVADTLPFNIVQYTASGCPPIKDLSVNARPNCQEFNRRVEELIDRNGIRIVIMAARWEWYMDTNALDLRRLHETVDALLNRGIRIVVLGQSPVFRFRNPYDHTYFMKSERAYSITGQAADQPVIAATQGARFIDTSDYFCDPDPCKALPLCRIRDDQGFYFLDQGHFSTHGSTLIVQSIQEILRAPDPSYGE</sequence>
<evidence type="ECO:0000313" key="11">
    <source>
        <dbReference type="EMBL" id="AIB10636.1"/>
    </source>
</evidence>
<dbReference type="InterPro" id="IPR050879">
    <property type="entry name" value="Acyltransferase_3"/>
</dbReference>
<feature type="transmembrane region" description="Helical" evidence="8">
    <location>
        <begin position="187"/>
        <end position="210"/>
    </location>
</feature>
<feature type="domain" description="Acyltransferase 3" evidence="9">
    <location>
        <begin position="6"/>
        <end position="325"/>
    </location>
</feature>
<dbReference type="InterPro" id="IPR043968">
    <property type="entry name" value="SGNH"/>
</dbReference>
<accession>A0A060D984</accession>
<dbReference type="EMBL" id="JBJLSN010000005">
    <property type="protein sequence ID" value="MFL7900636.1"/>
    <property type="molecule type" value="Genomic_DNA"/>
</dbReference>
<dbReference type="PANTHER" id="PTHR23028">
    <property type="entry name" value="ACETYLTRANSFERASE"/>
    <property type="match status" value="1"/>
</dbReference>
<protein>
    <submittedName>
        <fullName evidence="13">Acyltransferase family protein</fullName>
        <ecNumber evidence="13">2.3.1.-</ecNumber>
    </submittedName>
</protein>
<evidence type="ECO:0000259" key="9">
    <source>
        <dbReference type="Pfam" id="PF01757"/>
    </source>
</evidence>
<keyword evidence="3 13" id="KW-0808">Transferase</keyword>
<evidence type="ECO:0000256" key="2">
    <source>
        <dbReference type="ARBA" id="ARBA00022475"/>
    </source>
</evidence>
<dbReference type="RefSeq" id="WP_051657731.1">
    <property type="nucleotide sequence ID" value="NZ_CP007793.1"/>
</dbReference>
<dbReference type="EMBL" id="VEWN01000001">
    <property type="protein sequence ID" value="KAA1057893.1"/>
    <property type="molecule type" value="Genomic_DNA"/>
</dbReference>
<feature type="domain" description="SGNH" evidence="10">
    <location>
        <begin position="414"/>
        <end position="626"/>
    </location>
</feature>
<keyword evidence="16" id="KW-1185">Reference proteome</keyword>
<dbReference type="Pfam" id="PF19040">
    <property type="entry name" value="SGNH"/>
    <property type="match status" value="1"/>
</dbReference>
<dbReference type="EC" id="2.3.1.-" evidence="13"/>
<reference evidence="12 15" key="2">
    <citation type="submission" date="2019-07" db="EMBL/GenBank/DDBJ databases">
        <title>Genome sequencing of the stress-tolerant strain Azospirillum brasilense Az19.</title>
        <authorList>
            <person name="Maroniche G.A."/>
            <person name="Garcia J.E."/>
            <person name="Pagnussat L."/>
            <person name="Amenta M."/>
            <person name="Creus C.M."/>
        </authorList>
    </citation>
    <scope>NUCLEOTIDE SEQUENCE [LARGE SCALE GENOMIC DNA]</scope>
    <source>
        <strain evidence="12 15">Az19</strain>
    </source>
</reference>
<gene>
    <name evidence="11" type="ORF">ABAZ39_01100</name>
    <name evidence="13" type="ORF">ACJ41P_05830</name>
    <name evidence="12" type="ORF">FH063_000093</name>
</gene>
<dbReference type="OrthoDB" id="9796461at2"/>
<reference evidence="13 16" key="3">
    <citation type="submission" date="2024-11" db="EMBL/GenBank/DDBJ databases">
        <title>Draft genome sequences of two bacteria associated to sugarcane roots in Colombia.</title>
        <authorList>
            <person name="Pardo-Diaz S."/>
            <person name="Masmela-Mendoza J."/>
            <person name="Delgadillo-Duran P."/>
            <person name="Bautista E.J."/>
            <person name="Rojas-Tapias D.F."/>
        </authorList>
    </citation>
    <scope>NUCLEOTIDE SEQUENCE [LARGE SCALE GENOMIC DNA]</scope>
    <source>
        <strain evidence="13 16">Ap18</strain>
    </source>
</reference>
<accession>A0A5B0L1T0</accession>
<evidence type="ECO:0000256" key="5">
    <source>
        <dbReference type="ARBA" id="ARBA00022989"/>
    </source>
</evidence>
<feature type="transmembrane region" description="Helical" evidence="8">
    <location>
        <begin position="162"/>
        <end position="181"/>
    </location>
</feature>
<dbReference type="SUPFAM" id="SSF52266">
    <property type="entry name" value="SGNH hydrolase"/>
    <property type="match status" value="1"/>
</dbReference>
<proteinExistence type="predicted"/>
<dbReference type="GO" id="GO:0005886">
    <property type="term" value="C:plasma membrane"/>
    <property type="evidence" value="ECO:0007669"/>
    <property type="project" value="UniProtKB-SubCell"/>
</dbReference>
<dbReference type="Pfam" id="PF01757">
    <property type="entry name" value="Acyl_transf_3"/>
    <property type="match status" value="1"/>
</dbReference>
<evidence type="ECO:0000256" key="8">
    <source>
        <dbReference type="SAM" id="Phobius"/>
    </source>
</evidence>
<dbReference type="Proteomes" id="UP001628281">
    <property type="component" value="Unassembled WGS sequence"/>
</dbReference>
<dbReference type="GO" id="GO:0016747">
    <property type="term" value="F:acyltransferase activity, transferring groups other than amino-acyl groups"/>
    <property type="evidence" value="ECO:0007669"/>
    <property type="project" value="InterPro"/>
</dbReference>
<feature type="transmembrane region" description="Helical" evidence="8">
    <location>
        <begin position="31"/>
        <end position="51"/>
    </location>
</feature>
<evidence type="ECO:0000259" key="10">
    <source>
        <dbReference type="Pfam" id="PF19040"/>
    </source>
</evidence>
<evidence type="ECO:0000313" key="15">
    <source>
        <dbReference type="Proteomes" id="UP000325333"/>
    </source>
</evidence>
<keyword evidence="7 13" id="KW-0012">Acyltransferase</keyword>
<keyword evidence="6 8" id="KW-0472">Membrane</keyword>
<evidence type="ECO:0000256" key="4">
    <source>
        <dbReference type="ARBA" id="ARBA00022692"/>
    </source>
</evidence>
<dbReference type="GO" id="GO:0009103">
    <property type="term" value="P:lipopolysaccharide biosynthetic process"/>
    <property type="evidence" value="ECO:0007669"/>
    <property type="project" value="TreeGrafter"/>
</dbReference>
<feature type="transmembrane region" description="Helical" evidence="8">
    <location>
        <begin position="312"/>
        <end position="330"/>
    </location>
</feature>
<dbReference type="AlphaFoldDB" id="A0A060D984"/>
<name>A0A060D984_9PROT</name>
<evidence type="ECO:0000313" key="14">
    <source>
        <dbReference type="Proteomes" id="UP000027186"/>
    </source>
</evidence>
<dbReference type="InterPro" id="IPR002656">
    <property type="entry name" value="Acyl_transf_3_dom"/>
</dbReference>
<keyword evidence="2" id="KW-1003">Cell membrane</keyword>
<evidence type="ECO:0000256" key="6">
    <source>
        <dbReference type="ARBA" id="ARBA00023136"/>
    </source>
</evidence>
<dbReference type="Proteomes" id="UP000027186">
    <property type="component" value="Chromosome"/>
</dbReference>
<evidence type="ECO:0000256" key="1">
    <source>
        <dbReference type="ARBA" id="ARBA00004651"/>
    </source>
</evidence>
<evidence type="ECO:0000313" key="13">
    <source>
        <dbReference type="EMBL" id="MFL7900636.1"/>
    </source>
</evidence>
<feature type="transmembrane region" description="Helical" evidence="8">
    <location>
        <begin position="72"/>
        <end position="91"/>
    </location>
</feature>
<comment type="subcellular location">
    <subcellularLocation>
        <location evidence="1">Cell membrane</location>
        <topology evidence="1">Multi-pass membrane protein</topology>
    </subcellularLocation>
</comment>